<dbReference type="NCBIfam" id="NF004684">
    <property type="entry name" value="PRK06027.1"/>
    <property type="match status" value="1"/>
</dbReference>
<keyword evidence="1 3" id="KW-0554">One-carbon metabolism</keyword>
<evidence type="ECO:0000256" key="1">
    <source>
        <dbReference type="ARBA" id="ARBA00022563"/>
    </source>
</evidence>
<feature type="domain" description="ACT" evidence="5">
    <location>
        <begin position="18"/>
        <end position="103"/>
    </location>
</feature>
<evidence type="ECO:0000256" key="4">
    <source>
        <dbReference type="NCBIfam" id="TIGR00655"/>
    </source>
</evidence>
<dbReference type="InterPro" id="IPR002376">
    <property type="entry name" value="Formyl_transf_N"/>
</dbReference>
<dbReference type="SUPFAM" id="SSF55021">
    <property type="entry name" value="ACT-like"/>
    <property type="match status" value="1"/>
</dbReference>
<comment type="pathway">
    <text evidence="3">Purine metabolism; IMP biosynthesis via de novo pathway; formate from 10-formyl-5,6,7,8-tetrahydrofolate: step 1/1.</text>
</comment>
<dbReference type="HAMAP" id="MF_01927">
    <property type="entry name" value="PurU"/>
    <property type="match status" value="1"/>
</dbReference>
<dbReference type="PRINTS" id="PR01575">
    <property type="entry name" value="FFH4HYDRLASE"/>
</dbReference>
<feature type="active site" evidence="3">
    <location>
        <position position="251"/>
    </location>
</feature>
<dbReference type="PIRSF" id="PIRSF036480">
    <property type="entry name" value="FormyFH4_hydr"/>
    <property type="match status" value="1"/>
</dbReference>
<dbReference type="InterPro" id="IPR044074">
    <property type="entry name" value="PurU_ACT"/>
</dbReference>
<proteinExistence type="inferred from homology"/>
<dbReference type="InterPro" id="IPR004810">
    <property type="entry name" value="PurU"/>
</dbReference>
<dbReference type="AlphaFoldDB" id="A0A561SPL1"/>
<dbReference type="RefSeq" id="WP_147256076.1">
    <property type="nucleotide sequence ID" value="NZ_VIWU01000001.1"/>
</dbReference>
<comment type="catalytic activity">
    <reaction evidence="3">
        <text>(6R)-10-formyltetrahydrofolate + H2O = (6S)-5,6,7,8-tetrahydrofolate + formate + H(+)</text>
        <dbReference type="Rhea" id="RHEA:19833"/>
        <dbReference type="ChEBI" id="CHEBI:15377"/>
        <dbReference type="ChEBI" id="CHEBI:15378"/>
        <dbReference type="ChEBI" id="CHEBI:15740"/>
        <dbReference type="ChEBI" id="CHEBI:57453"/>
        <dbReference type="ChEBI" id="CHEBI:195366"/>
        <dbReference type="EC" id="3.5.1.10"/>
    </reaction>
</comment>
<dbReference type="PANTHER" id="PTHR42706">
    <property type="entry name" value="FORMYLTETRAHYDROFOLATE DEFORMYLASE"/>
    <property type="match status" value="1"/>
</dbReference>
<dbReference type="InterPro" id="IPR002912">
    <property type="entry name" value="ACT_dom"/>
</dbReference>
<dbReference type="SUPFAM" id="SSF53328">
    <property type="entry name" value="Formyltransferase"/>
    <property type="match status" value="1"/>
</dbReference>
<evidence type="ECO:0000256" key="3">
    <source>
        <dbReference type="HAMAP-Rule" id="MF_01927"/>
    </source>
</evidence>
<evidence type="ECO:0000313" key="6">
    <source>
        <dbReference type="EMBL" id="TWF76786.1"/>
    </source>
</evidence>
<keyword evidence="7" id="KW-1185">Reference proteome</keyword>
<dbReference type="InterPro" id="IPR045865">
    <property type="entry name" value="ACT-like_dom_sf"/>
</dbReference>
<dbReference type="GO" id="GO:0008864">
    <property type="term" value="F:formyltetrahydrofolate deformylase activity"/>
    <property type="evidence" value="ECO:0007669"/>
    <property type="project" value="UniProtKB-UniRule"/>
</dbReference>
<keyword evidence="2 3" id="KW-0378">Hydrolase</keyword>
<evidence type="ECO:0000259" key="5">
    <source>
        <dbReference type="PROSITE" id="PS51671"/>
    </source>
</evidence>
<sequence>MTAGDHRLVDPAAEHRYVITLTCPDTTGIVARIAGFLADAGGWIVEAGYHSDPGTGWFFTRQVVRAESLPFGVQELRERFAAVAAELGGETTWTVTDTREPKRIVMLVSEEAHCMHDILGRVAAGELPVHLSAVIGNHDRLGPIVRAHGVPFHHVPFPPPGGDPEARAASRAEAFAEVGELVDRHDPHAVVLARFMQILPPELCRSWAGRAINIHHSFLPSFVGARPYHQAYARGVKLIGATCHYVTPELDAGPIIEQDVIRVDHSDTAGDMVRRGRDIERLVLARGLRWHLEDRVLVHGNKTVVFP</sequence>
<comment type="function">
    <text evidence="3">Catalyzes the hydrolysis of 10-formyltetrahydrofolate (formyl-FH4) to formate and tetrahydrofolate (FH4).</text>
</comment>
<evidence type="ECO:0000256" key="2">
    <source>
        <dbReference type="ARBA" id="ARBA00022801"/>
    </source>
</evidence>
<gene>
    <name evidence="3" type="primary">purU</name>
    <name evidence="6" type="ORF">FHX44_112681</name>
</gene>
<dbReference type="Gene3D" id="3.30.70.260">
    <property type="match status" value="1"/>
</dbReference>
<evidence type="ECO:0000313" key="7">
    <source>
        <dbReference type="Proteomes" id="UP000321261"/>
    </source>
</evidence>
<dbReference type="PANTHER" id="PTHR42706:SF1">
    <property type="entry name" value="FORMYLTETRAHYDROFOLATE DEFORMYLASE 2, MITOCHONDRIAL"/>
    <property type="match status" value="1"/>
</dbReference>
<dbReference type="EMBL" id="VIWU01000001">
    <property type="protein sequence ID" value="TWF76786.1"/>
    <property type="molecule type" value="Genomic_DNA"/>
</dbReference>
<dbReference type="PROSITE" id="PS51671">
    <property type="entry name" value="ACT"/>
    <property type="match status" value="1"/>
</dbReference>
<comment type="caution">
    <text evidence="6">The sequence shown here is derived from an EMBL/GenBank/DDBJ whole genome shotgun (WGS) entry which is preliminary data.</text>
</comment>
<dbReference type="CDD" id="cd04875">
    <property type="entry name" value="ACT_F4HF-DF"/>
    <property type="match status" value="1"/>
</dbReference>
<dbReference type="NCBIfam" id="TIGR00655">
    <property type="entry name" value="PurU"/>
    <property type="match status" value="1"/>
</dbReference>
<protein>
    <recommendedName>
        <fullName evidence="3 4">Formyltetrahydrofolate deformylase</fullName>
        <ecNumber evidence="3 4">3.5.1.10</ecNumber>
    </recommendedName>
    <alternativeName>
        <fullName evidence="3">Formyl-FH(4) hydrolase</fullName>
    </alternativeName>
</protein>
<dbReference type="Pfam" id="PF00551">
    <property type="entry name" value="Formyl_trans_N"/>
    <property type="match status" value="1"/>
</dbReference>
<dbReference type="GO" id="GO:0006730">
    <property type="term" value="P:one-carbon metabolic process"/>
    <property type="evidence" value="ECO:0007669"/>
    <property type="project" value="UniProtKB-KW"/>
</dbReference>
<dbReference type="GO" id="GO:0006189">
    <property type="term" value="P:'de novo' IMP biosynthetic process"/>
    <property type="evidence" value="ECO:0007669"/>
    <property type="project" value="UniProtKB-UniRule"/>
</dbReference>
<dbReference type="Proteomes" id="UP000321261">
    <property type="component" value="Unassembled WGS sequence"/>
</dbReference>
<comment type="similarity">
    <text evidence="3">Belongs to the PurU family.</text>
</comment>
<accession>A0A561SPL1</accession>
<dbReference type="Gene3D" id="3.40.50.170">
    <property type="entry name" value="Formyl transferase, N-terminal domain"/>
    <property type="match status" value="1"/>
</dbReference>
<name>A0A561SPL1_9PSEU</name>
<reference evidence="6 7" key="1">
    <citation type="submission" date="2019-06" db="EMBL/GenBank/DDBJ databases">
        <title>Sequencing the genomes of 1000 actinobacteria strains.</title>
        <authorList>
            <person name="Klenk H.-P."/>
        </authorList>
    </citation>
    <scope>NUCLEOTIDE SEQUENCE [LARGE SCALE GENOMIC DNA]</scope>
    <source>
        <strain evidence="6 7">DSM 45671</strain>
    </source>
</reference>
<keyword evidence="3" id="KW-0658">Purine biosynthesis</keyword>
<organism evidence="6 7">
    <name type="scientific">Pseudonocardia hierapolitana</name>
    <dbReference type="NCBI Taxonomy" id="1128676"/>
    <lineage>
        <taxon>Bacteria</taxon>
        <taxon>Bacillati</taxon>
        <taxon>Actinomycetota</taxon>
        <taxon>Actinomycetes</taxon>
        <taxon>Pseudonocardiales</taxon>
        <taxon>Pseudonocardiaceae</taxon>
        <taxon>Pseudonocardia</taxon>
    </lineage>
</organism>
<dbReference type="UniPathway" id="UPA00074">
    <property type="reaction ID" value="UER00170"/>
</dbReference>
<dbReference type="InterPro" id="IPR036477">
    <property type="entry name" value="Formyl_transf_N_sf"/>
</dbReference>
<dbReference type="OrthoDB" id="9806170at2"/>
<dbReference type="EC" id="3.5.1.10" evidence="3 4"/>